<feature type="compositionally biased region" description="Acidic residues" evidence="2">
    <location>
        <begin position="577"/>
        <end position="613"/>
    </location>
</feature>
<gene>
    <name evidence="5" type="ORF">TrLO_g6772</name>
</gene>
<proteinExistence type="inferred from homology"/>
<dbReference type="SUPFAM" id="SSF52833">
    <property type="entry name" value="Thioredoxin-like"/>
    <property type="match status" value="1"/>
</dbReference>
<feature type="chain" id="PRO_5040871882" description="Thioredoxin domain-containing protein" evidence="3">
    <location>
        <begin position="20"/>
        <end position="613"/>
    </location>
</feature>
<feature type="signal peptide" evidence="3">
    <location>
        <begin position="1"/>
        <end position="19"/>
    </location>
</feature>
<dbReference type="PROSITE" id="PS51352">
    <property type="entry name" value="THIOREDOXIN_2"/>
    <property type="match status" value="1"/>
</dbReference>
<feature type="compositionally biased region" description="Basic and acidic residues" evidence="2">
    <location>
        <begin position="555"/>
        <end position="564"/>
    </location>
</feature>
<feature type="region of interest" description="Disordered" evidence="2">
    <location>
        <begin position="65"/>
        <end position="151"/>
    </location>
</feature>
<dbReference type="Pfam" id="PF00085">
    <property type="entry name" value="Thioredoxin"/>
    <property type="match status" value="1"/>
</dbReference>
<dbReference type="OrthoDB" id="203707at2759"/>
<feature type="compositionally biased region" description="Low complexity" evidence="2">
    <location>
        <begin position="522"/>
        <end position="531"/>
    </location>
</feature>
<dbReference type="AlphaFoldDB" id="A0A9W7FK78"/>
<comment type="caution">
    <text evidence="5">The sequence shown here is derived from an EMBL/GenBank/DDBJ whole genome shotgun (WGS) entry which is preliminary data.</text>
</comment>
<sequence>MRSGFALLVFLLLLSTASTFRLDSLGSLFSRPRFLRSRGVKRRWLKTKLRRVFVRRSQVKSKVDSPLDSGLRIQEEPKPVLQGGAGDEEPVVEEVEEVEVEEEEPEVEEPVETVIEEEEASIPPPITTPLAPAPPAPAPAPFNPPPAASKSSVVHSATTTTLLPLLNKHSISIIDVYASWCGPCKQLTPILEEMTVKSGGMFHLLKINADEERPLVDALKVEGLPSVFAVSGGKIVKRFAGMPKSEEDMKAFMMSLVSGTVDPSDAELDELTKSLNRVASAGCLTFSEREKITDFIGKLYEQLRNESDEARETLGVLIKLIDNVVNNPRESKFRRVNLMNPKITQLVTNFSSAKGLLKLGGFKIDDLGESMNLSGDWIDLSRLILVRDRLQGTLRDEDNQALAGVRRKKEMEERERVKELVEEEEREKEEEERREKKEKEKEKLRLKAFVVVKWRREGKKKVHTLEVSKDKSLKDLVEEIGGGEEEKIICSNKRLTFTPCDMSKTLSDLDLWPGCNLVFTSTKSNVSSPSSLKTRAAANKKKKGSHTMQSTGIYSKDDNLKGELIDGGGGTVYEQEVTSDEEEEVKEGGEEEEDEEKGDGEVGEEEESEENED</sequence>
<dbReference type="SMART" id="SM00580">
    <property type="entry name" value="PUG"/>
    <property type="match status" value="1"/>
</dbReference>
<comment type="similarity">
    <text evidence="1">Belongs to the thioredoxin family.</text>
</comment>
<accession>A0A9W7FK78</accession>
<feature type="region of interest" description="Disordered" evidence="2">
    <location>
        <begin position="522"/>
        <end position="613"/>
    </location>
</feature>
<dbReference type="CDD" id="cd09212">
    <property type="entry name" value="PUB"/>
    <property type="match status" value="1"/>
</dbReference>
<dbReference type="GO" id="GO:0005739">
    <property type="term" value="C:mitochondrion"/>
    <property type="evidence" value="ECO:0007669"/>
    <property type="project" value="TreeGrafter"/>
</dbReference>
<dbReference type="EMBL" id="BRXW01000193">
    <property type="protein sequence ID" value="GMI13508.1"/>
    <property type="molecule type" value="Genomic_DNA"/>
</dbReference>
<keyword evidence="6" id="KW-1185">Reference proteome</keyword>
<dbReference type="InterPro" id="IPR013766">
    <property type="entry name" value="Thioredoxin_domain"/>
</dbReference>
<feature type="compositionally biased region" description="Acidic residues" evidence="2">
    <location>
        <begin position="86"/>
        <end position="120"/>
    </location>
</feature>
<reference evidence="6" key="1">
    <citation type="journal article" date="2023" name="Commun. Biol.">
        <title>Genome analysis of Parmales, the sister group of diatoms, reveals the evolutionary specialization of diatoms from phago-mixotrophs to photoautotrophs.</title>
        <authorList>
            <person name="Ban H."/>
            <person name="Sato S."/>
            <person name="Yoshikawa S."/>
            <person name="Yamada K."/>
            <person name="Nakamura Y."/>
            <person name="Ichinomiya M."/>
            <person name="Sato N."/>
            <person name="Blanc-Mathieu R."/>
            <person name="Endo H."/>
            <person name="Kuwata A."/>
            <person name="Ogata H."/>
        </authorList>
    </citation>
    <scope>NUCLEOTIDE SEQUENCE [LARGE SCALE GENOMIC DNA]</scope>
    <source>
        <strain evidence="6">NIES 3700</strain>
    </source>
</reference>
<feature type="domain" description="Thioredoxin" evidence="4">
    <location>
        <begin position="127"/>
        <end position="258"/>
    </location>
</feature>
<dbReference type="Proteomes" id="UP001165122">
    <property type="component" value="Unassembled WGS sequence"/>
</dbReference>
<feature type="compositionally biased region" description="Acidic residues" evidence="2">
    <location>
        <begin position="421"/>
        <end position="430"/>
    </location>
</feature>
<dbReference type="PANTHER" id="PTHR43601">
    <property type="entry name" value="THIOREDOXIN, MITOCHONDRIAL"/>
    <property type="match status" value="1"/>
</dbReference>
<feature type="region of interest" description="Disordered" evidence="2">
    <location>
        <begin position="414"/>
        <end position="438"/>
    </location>
</feature>
<evidence type="ECO:0000313" key="5">
    <source>
        <dbReference type="EMBL" id="GMI13508.1"/>
    </source>
</evidence>
<dbReference type="InterPro" id="IPR018997">
    <property type="entry name" value="PUB_domain"/>
</dbReference>
<protein>
    <recommendedName>
        <fullName evidence="4">Thioredoxin domain-containing protein</fullName>
    </recommendedName>
</protein>
<dbReference type="Gene3D" id="3.40.30.10">
    <property type="entry name" value="Glutaredoxin"/>
    <property type="match status" value="1"/>
</dbReference>
<feature type="compositionally biased region" description="Pro residues" evidence="2">
    <location>
        <begin position="122"/>
        <end position="147"/>
    </location>
</feature>
<dbReference type="PROSITE" id="PS00194">
    <property type="entry name" value="THIOREDOXIN_1"/>
    <property type="match status" value="1"/>
</dbReference>
<dbReference type="SUPFAM" id="SSF143503">
    <property type="entry name" value="PUG domain-like"/>
    <property type="match status" value="1"/>
</dbReference>
<evidence type="ECO:0000256" key="2">
    <source>
        <dbReference type="SAM" id="MobiDB-lite"/>
    </source>
</evidence>
<dbReference type="PANTHER" id="PTHR43601:SF3">
    <property type="entry name" value="THIOREDOXIN, MITOCHONDRIAL"/>
    <property type="match status" value="1"/>
</dbReference>
<name>A0A9W7FK78_9STRA</name>
<dbReference type="InterPro" id="IPR036249">
    <property type="entry name" value="Thioredoxin-like_sf"/>
</dbReference>
<keyword evidence="3" id="KW-0732">Signal</keyword>
<dbReference type="InterPro" id="IPR017937">
    <property type="entry name" value="Thioredoxin_CS"/>
</dbReference>
<dbReference type="Pfam" id="PF09409">
    <property type="entry name" value="PUB"/>
    <property type="match status" value="1"/>
</dbReference>
<dbReference type="CDD" id="cd02947">
    <property type="entry name" value="TRX_family"/>
    <property type="match status" value="1"/>
</dbReference>
<organism evidence="5 6">
    <name type="scientific">Triparma laevis f. longispina</name>
    <dbReference type="NCBI Taxonomy" id="1714387"/>
    <lineage>
        <taxon>Eukaryota</taxon>
        <taxon>Sar</taxon>
        <taxon>Stramenopiles</taxon>
        <taxon>Ochrophyta</taxon>
        <taxon>Bolidophyceae</taxon>
        <taxon>Parmales</taxon>
        <taxon>Triparmaceae</taxon>
        <taxon>Triparma</taxon>
    </lineage>
</organism>
<evidence type="ECO:0000259" key="4">
    <source>
        <dbReference type="PROSITE" id="PS51352"/>
    </source>
</evidence>
<evidence type="ECO:0000256" key="3">
    <source>
        <dbReference type="SAM" id="SignalP"/>
    </source>
</evidence>
<dbReference type="InterPro" id="IPR036339">
    <property type="entry name" value="PUB-like_dom_sf"/>
</dbReference>
<dbReference type="Gene3D" id="1.20.58.2190">
    <property type="match status" value="1"/>
</dbReference>
<dbReference type="GO" id="GO:0045454">
    <property type="term" value="P:cell redox homeostasis"/>
    <property type="evidence" value="ECO:0007669"/>
    <property type="project" value="TreeGrafter"/>
</dbReference>
<evidence type="ECO:0000313" key="6">
    <source>
        <dbReference type="Proteomes" id="UP001165122"/>
    </source>
</evidence>
<evidence type="ECO:0000256" key="1">
    <source>
        <dbReference type="ARBA" id="ARBA00008987"/>
    </source>
</evidence>